<protein>
    <submittedName>
        <fullName evidence="1">Uncharacterized protein</fullName>
    </submittedName>
</protein>
<evidence type="ECO:0000313" key="2">
    <source>
        <dbReference type="Proteomes" id="UP000838878"/>
    </source>
</evidence>
<keyword evidence="2" id="KW-1185">Reference proteome</keyword>
<feature type="non-terminal residue" evidence="1">
    <location>
        <position position="83"/>
    </location>
</feature>
<gene>
    <name evidence="1" type="ORF">BINO364_LOCUS3236</name>
</gene>
<dbReference type="AlphaFoldDB" id="A0A8J9VQZ5"/>
<name>A0A8J9VQZ5_9NEOP</name>
<proteinExistence type="predicted"/>
<accession>A0A8J9VQZ5</accession>
<dbReference type="Proteomes" id="UP000838878">
    <property type="component" value="Chromosome 11"/>
</dbReference>
<dbReference type="OrthoDB" id="10557086at2759"/>
<organism evidence="1 2">
    <name type="scientific">Brenthis ino</name>
    <name type="common">lesser marbled fritillary</name>
    <dbReference type="NCBI Taxonomy" id="405034"/>
    <lineage>
        <taxon>Eukaryota</taxon>
        <taxon>Metazoa</taxon>
        <taxon>Ecdysozoa</taxon>
        <taxon>Arthropoda</taxon>
        <taxon>Hexapoda</taxon>
        <taxon>Insecta</taxon>
        <taxon>Pterygota</taxon>
        <taxon>Neoptera</taxon>
        <taxon>Endopterygota</taxon>
        <taxon>Lepidoptera</taxon>
        <taxon>Glossata</taxon>
        <taxon>Ditrysia</taxon>
        <taxon>Papilionoidea</taxon>
        <taxon>Nymphalidae</taxon>
        <taxon>Heliconiinae</taxon>
        <taxon>Argynnini</taxon>
        <taxon>Brenthis</taxon>
    </lineage>
</organism>
<reference evidence="1" key="1">
    <citation type="submission" date="2021-12" db="EMBL/GenBank/DDBJ databases">
        <authorList>
            <person name="Martin H S."/>
        </authorList>
    </citation>
    <scope>NUCLEOTIDE SEQUENCE</scope>
</reference>
<evidence type="ECO:0000313" key="1">
    <source>
        <dbReference type="EMBL" id="CAH0716472.1"/>
    </source>
</evidence>
<dbReference type="EMBL" id="OV170231">
    <property type="protein sequence ID" value="CAH0716472.1"/>
    <property type="molecule type" value="Genomic_DNA"/>
</dbReference>
<sequence length="83" mass="9213">MGMLRSREPHPYVYPQICRVEGKSNTSRGPTGRRGILRYLTTAAGFFEIVGAESTARAVRLGFNVQKGRRRKSLIRANGGSDM</sequence>